<keyword evidence="3" id="KW-1185">Reference proteome</keyword>
<sequence length="98" mass="10922">MHSSAIEGELLNPDEVRSSIAQGLGIEAGWSLGRDVDGIVEMMLDATQRYSESLTKGRLYDWHAAFFRLGAVELGRSKKGRHIKALPFLICQCKIWST</sequence>
<dbReference type="HOGENOM" id="CLU_2329174_0_0_7"/>
<proteinExistence type="predicted"/>
<accession>L0RFX2</accession>
<dbReference type="InterPro" id="IPR025230">
    <property type="entry name" value="DUF4172"/>
</dbReference>
<protein>
    <recommendedName>
        <fullName evidence="1">DUF4172 domain-containing protein</fullName>
    </recommendedName>
</protein>
<dbReference type="Pfam" id="PF13776">
    <property type="entry name" value="DUF4172"/>
    <property type="match status" value="1"/>
</dbReference>
<dbReference type="KEGG" id="dhy:DESAM_22174"/>
<name>L0RFX2_9BACT</name>
<organism evidence="2 3">
    <name type="scientific">Maridesulfovibrio hydrothermalis AM13 = DSM 14728</name>
    <dbReference type="NCBI Taxonomy" id="1121451"/>
    <lineage>
        <taxon>Bacteria</taxon>
        <taxon>Pseudomonadati</taxon>
        <taxon>Thermodesulfobacteriota</taxon>
        <taxon>Desulfovibrionia</taxon>
        <taxon>Desulfovibrionales</taxon>
        <taxon>Desulfovibrionaceae</taxon>
        <taxon>Maridesulfovibrio</taxon>
    </lineage>
</organism>
<gene>
    <name evidence="2" type="ORF">DESAM_22174</name>
</gene>
<evidence type="ECO:0000313" key="2">
    <source>
        <dbReference type="EMBL" id="CCO24441.1"/>
    </source>
</evidence>
<dbReference type="AlphaFoldDB" id="L0RFX2"/>
<evidence type="ECO:0000259" key="1">
    <source>
        <dbReference type="Pfam" id="PF13776"/>
    </source>
</evidence>
<feature type="domain" description="DUF4172" evidence="1">
    <location>
        <begin position="1"/>
        <end position="26"/>
    </location>
</feature>
<dbReference type="PATRIC" id="fig|1121451.3.peg.2395"/>
<dbReference type="Proteomes" id="UP000010808">
    <property type="component" value="Chromosome"/>
</dbReference>
<dbReference type="STRING" id="1121451.DESAM_22174"/>
<dbReference type="EMBL" id="FO203522">
    <property type="protein sequence ID" value="CCO24441.1"/>
    <property type="molecule type" value="Genomic_DNA"/>
</dbReference>
<evidence type="ECO:0000313" key="3">
    <source>
        <dbReference type="Proteomes" id="UP000010808"/>
    </source>
</evidence>
<dbReference type="eggNOG" id="COG3177">
    <property type="taxonomic scope" value="Bacteria"/>
</dbReference>
<reference evidence="2 3" key="1">
    <citation type="submission" date="2012-10" db="EMBL/GenBank/DDBJ databases">
        <authorList>
            <person name="Genoscope - CEA"/>
        </authorList>
    </citation>
    <scope>NUCLEOTIDE SEQUENCE [LARGE SCALE GENOMIC DNA]</scope>
    <source>
        <strain evidence="3">AM13 / DSM 14728</strain>
    </source>
</reference>